<name>A0ABQ6F689_9RHOO</name>
<keyword evidence="1" id="KW-0677">Repeat</keyword>
<dbReference type="InterPro" id="IPR011990">
    <property type="entry name" value="TPR-like_helical_dom_sf"/>
</dbReference>
<dbReference type="Proteomes" id="UP001157167">
    <property type="component" value="Unassembled WGS sequence"/>
</dbReference>
<dbReference type="PROSITE" id="PS51257">
    <property type="entry name" value="PROKAR_LIPOPROTEIN"/>
    <property type="match status" value="1"/>
</dbReference>
<sequence>MMRRIPSAVAVVLAVVGLAGCAGGNFGAPVASIERPVSDRPTVTDAQRKAKVHVDLGLAYLQAGRYGVALDEAKSATHYDPRYAPAYQLMGLVHMYLEENAVAGANFERALQLAPGDPEIMNSYGWFLCSMGKEPAGLEQLTAAARNPYYQTPTRALANAGMCQLRLKNDAAAEDFFLRAVEADNGNQAAIYHLAAIAYRRGANEAAKRYLAALHQGGDSSAESLWLAIRVERKLGDRAAEASLVQQLRRRFPGSPEYQAFLQGQYQ</sequence>
<dbReference type="PROSITE" id="PS50005">
    <property type="entry name" value="TPR"/>
    <property type="match status" value="2"/>
</dbReference>
<evidence type="ECO:0000313" key="5">
    <source>
        <dbReference type="EMBL" id="GLT21038.1"/>
    </source>
</evidence>
<dbReference type="NCBIfam" id="TIGR02521">
    <property type="entry name" value="type_IV_pilW"/>
    <property type="match status" value="1"/>
</dbReference>
<accession>A0ABQ6F689</accession>
<dbReference type="PANTHER" id="PTHR44186">
    <property type="match status" value="1"/>
</dbReference>
<dbReference type="Gene3D" id="1.25.40.10">
    <property type="entry name" value="Tetratricopeptide repeat domain"/>
    <property type="match status" value="1"/>
</dbReference>
<proteinExistence type="predicted"/>
<feature type="chain" id="PRO_5045831121" evidence="4">
    <location>
        <begin position="28"/>
        <end position="267"/>
    </location>
</feature>
<feature type="signal peptide" evidence="4">
    <location>
        <begin position="1"/>
        <end position="27"/>
    </location>
</feature>
<evidence type="ECO:0000313" key="6">
    <source>
        <dbReference type="Proteomes" id="UP001157167"/>
    </source>
</evidence>
<protein>
    <submittedName>
        <fullName evidence="5">Type IV pilus biogenesis/stability protein PilW</fullName>
    </submittedName>
</protein>
<dbReference type="EMBL" id="BSPX01000003">
    <property type="protein sequence ID" value="GLT21038.1"/>
    <property type="molecule type" value="Genomic_DNA"/>
</dbReference>
<keyword evidence="6" id="KW-1185">Reference proteome</keyword>
<dbReference type="InterPro" id="IPR019734">
    <property type="entry name" value="TPR_rpt"/>
</dbReference>
<evidence type="ECO:0000256" key="1">
    <source>
        <dbReference type="ARBA" id="ARBA00022737"/>
    </source>
</evidence>
<comment type="caution">
    <text evidence="5">The sequence shown here is derived from an EMBL/GenBank/DDBJ whole genome shotgun (WGS) entry which is preliminary data.</text>
</comment>
<organism evidence="5 6">
    <name type="scientific">Zoogloea oryzae</name>
    <dbReference type="NCBI Taxonomy" id="310767"/>
    <lineage>
        <taxon>Bacteria</taxon>
        <taxon>Pseudomonadati</taxon>
        <taxon>Pseudomonadota</taxon>
        <taxon>Betaproteobacteria</taxon>
        <taxon>Rhodocyclales</taxon>
        <taxon>Zoogloeaceae</taxon>
        <taxon>Zoogloea</taxon>
    </lineage>
</organism>
<evidence type="ECO:0000256" key="4">
    <source>
        <dbReference type="SAM" id="SignalP"/>
    </source>
</evidence>
<evidence type="ECO:0000256" key="2">
    <source>
        <dbReference type="ARBA" id="ARBA00022803"/>
    </source>
</evidence>
<dbReference type="PANTHER" id="PTHR44186:SF1">
    <property type="entry name" value="BARDET-BIEDL SYNDROME 4 PROTEIN"/>
    <property type="match status" value="1"/>
</dbReference>
<keyword evidence="2 3" id="KW-0802">TPR repeat</keyword>
<dbReference type="SMART" id="SM00028">
    <property type="entry name" value="TPR"/>
    <property type="match status" value="3"/>
</dbReference>
<dbReference type="Pfam" id="PF13432">
    <property type="entry name" value="TPR_16"/>
    <property type="match status" value="2"/>
</dbReference>
<feature type="repeat" description="TPR" evidence="3">
    <location>
        <begin position="84"/>
        <end position="117"/>
    </location>
</feature>
<dbReference type="SUPFAM" id="SSF48452">
    <property type="entry name" value="TPR-like"/>
    <property type="match status" value="1"/>
</dbReference>
<feature type="repeat" description="TPR" evidence="3">
    <location>
        <begin position="50"/>
        <end position="83"/>
    </location>
</feature>
<keyword evidence="4" id="KW-0732">Signal</keyword>
<evidence type="ECO:0000256" key="3">
    <source>
        <dbReference type="PROSITE-ProRule" id="PRU00339"/>
    </source>
</evidence>
<reference evidence="6" key="1">
    <citation type="journal article" date="2019" name="Int. J. Syst. Evol. Microbiol.">
        <title>The Global Catalogue of Microorganisms (GCM) 10K type strain sequencing project: providing services to taxonomists for standard genome sequencing and annotation.</title>
        <authorList>
            <consortium name="The Broad Institute Genomics Platform"/>
            <consortium name="The Broad Institute Genome Sequencing Center for Infectious Disease"/>
            <person name="Wu L."/>
            <person name="Ma J."/>
        </authorList>
    </citation>
    <scope>NUCLEOTIDE SEQUENCE [LARGE SCALE GENOMIC DNA]</scope>
    <source>
        <strain evidence="6">NBRC 102407</strain>
    </source>
</reference>
<gene>
    <name evidence="5" type="ORF">GCM10007933_04900</name>
</gene>
<dbReference type="InterPro" id="IPR013360">
    <property type="entry name" value="Pilus_4_PilW"/>
</dbReference>